<dbReference type="EMBL" id="CP034206">
    <property type="protein sequence ID" value="QBZ58157.1"/>
    <property type="molecule type" value="Genomic_DNA"/>
</dbReference>
<sequence>MPSSPSRSRAASFGYPLGSSKGGIPIFDGYRSHGTVKQVGGSRRPEDQDRMEIGRRSWRQLSYRTGARDKAILRVKQVKPTSSLSAESNGQGKQGENTDRLGELVAPL</sequence>
<evidence type="ECO:0000256" key="1">
    <source>
        <dbReference type="SAM" id="MobiDB-lite"/>
    </source>
</evidence>
<feature type="compositionally biased region" description="Polar residues" evidence="1">
    <location>
        <begin position="79"/>
        <end position="95"/>
    </location>
</feature>
<dbReference type="AlphaFoldDB" id="A0A4P7N6E1"/>
<evidence type="ECO:0000313" key="3">
    <source>
        <dbReference type="Proteomes" id="UP000294847"/>
    </source>
</evidence>
<proteinExistence type="predicted"/>
<reference evidence="2 3" key="1">
    <citation type="journal article" date="2019" name="Mol. Biol. Evol.">
        <title>Blast fungal genomes show frequent chromosomal changes, gene gains and losses, and effector gene turnover.</title>
        <authorList>
            <person name="Gomez Luciano L.B."/>
            <person name="Jason Tsai I."/>
            <person name="Chuma I."/>
            <person name="Tosa Y."/>
            <person name="Chen Y.H."/>
            <person name="Li J.Y."/>
            <person name="Li M.Y."/>
            <person name="Jade Lu M.Y."/>
            <person name="Nakayashiki H."/>
            <person name="Li W.H."/>
        </authorList>
    </citation>
    <scope>NUCLEOTIDE SEQUENCE [LARGE SCALE GENOMIC DNA]</scope>
    <source>
        <strain evidence="2">MZ5-1-6</strain>
    </source>
</reference>
<name>A0A4P7N6E1_PYROR</name>
<organism evidence="2 3">
    <name type="scientific">Pyricularia oryzae</name>
    <name type="common">Rice blast fungus</name>
    <name type="synonym">Magnaporthe oryzae</name>
    <dbReference type="NCBI Taxonomy" id="318829"/>
    <lineage>
        <taxon>Eukaryota</taxon>
        <taxon>Fungi</taxon>
        <taxon>Dikarya</taxon>
        <taxon>Ascomycota</taxon>
        <taxon>Pezizomycotina</taxon>
        <taxon>Sordariomycetes</taxon>
        <taxon>Sordariomycetidae</taxon>
        <taxon>Magnaporthales</taxon>
        <taxon>Pyriculariaceae</taxon>
        <taxon>Pyricularia</taxon>
    </lineage>
</organism>
<feature type="region of interest" description="Disordered" evidence="1">
    <location>
        <begin position="74"/>
        <end position="108"/>
    </location>
</feature>
<accession>A0A4P7N6E1</accession>
<protein>
    <submittedName>
        <fullName evidence="2">Uncharacterized protein</fullName>
    </submittedName>
</protein>
<gene>
    <name evidence="2" type="ORF">PoMZ_03098</name>
</gene>
<dbReference type="Proteomes" id="UP000294847">
    <property type="component" value="Chromosome 3"/>
</dbReference>
<evidence type="ECO:0000313" key="2">
    <source>
        <dbReference type="EMBL" id="QBZ58157.1"/>
    </source>
</evidence>